<feature type="coiled-coil region" evidence="1">
    <location>
        <begin position="87"/>
        <end position="117"/>
    </location>
</feature>
<dbReference type="EMBL" id="JAALHA020000012">
    <property type="protein sequence ID" value="MDR9897446.1"/>
    <property type="molecule type" value="Genomic_DNA"/>
</dbReference>
<keyword evidence="5" id="KW-1185">Reference proteome</keyword>
<reference evidence="5" key="1">
    <citation type="journal article" date="2021" name="Science">
        <title>Hunting the eagle killer: A cyanobacterial neurotoxin causes vacuolar myelinopathy.</title>
        <authorList>
            <person name="Breinlinger S."/>
            <person name="Phillips T.J."/>
            <person name="Haram B.N."/>
            <person name="Mares J."/>
            <person name="Martinez Yerena J.A."/>
            <person name="Hrouzek P."/>
            <person name="Sobotka R."/>
            <person name="Henderson W.M."/>
            <person name="Schmieder P."/>
            <person name="Williams S.M."/>
            <person name="Lauderdale J.D."/>
            <person name="Wilde H.D."/>
            <person name="Gerrin W."/>
            <person name="Kust A."/>
            <person name="Washington J.W."/>
            <person name="Wagner C."/>
            <person name="Geier B."/>
            <person name="Liebeke M."/>
            <person name="Enke H."/>
            <person name="Niedermeyer T.H.J."/>
            <person name="Wilde S.B."/>
        </authorList>
    </citation>
    <scope>NUCLEOTIDE SEQUENCE [LARGE SCALE GENOMIC DNA]</scope>
    <source>
        <strain evidence="5">Thurmond2011</strain>
    </source>
</reference>
<feature type="transmembrane region" description="Helical" evidence="2">
    <location>
        <begin position="43"/>
        <end position="66"/>
    </location>
</feature>
<gene>
    <name evidence="4" type="ORF">G7B40_023170</name>
</gene>
<dbReference type="Proteomes" id="UP000667802">
    <property type="component" value="Unassembled WGS sequence"/>
</dbReference>
<name>A0AAP5I9M4_9CYAN</name>
<evidence type="ECO:0000256" key="1">
    <source>
        <dbReference type="SAM" id="Coils"/>
    </source>
</evidence>
<accession>A0AAP5I9M4</accession>
<dbReference type="RefSeq" id="WP_208339177.1">
    <property type="nucleotide sequence ID" value="NZ_CAWQFN010000498.1"/>
</dbReference>
<keyword evidence="2" id="KW-0812">Transmembrane</keyword>
<organism evidence="4 5">
    <name type="scientific">Aetokthonos hydrillicola Thurmond2011</name>
    <dbReference type="NCBI Taxonomy" id="2712845"/>
    <lineage>
        <taxon>Bacteria</taxon>
        <taxon>Bacillati</taxon>
        <taxon>Cyanobacteriota</taxon>
        <taxon>Cyanophyceae</taxon>
        <taxon>Nostocales</taxon>
        <taxon>Hapalosiphonaceae</taxon>
        <taxon>Aetokthonos</taxon>
    </lineage>
</organism>
<dbReference type="Pfam" id="PF20712">
    <property type="entry name" value="CyanoTRADDas_TM"/>
    <property type="match status" value="1"/>
</dbReference>
<comment type="caution">
    <text evidence="4">The sequence shown here is derived from an EMBL/GenBank/DDBJ whole genome shotgun (WGS) entry which is preliminary data.</text>
</comment>
<evidence type="ECO:0000313" key="5">
    <source>
        <dbReference type="Proteomes" id="UP000667802"/>
    </source>
</evidence>
<evidence type="ECO:0000313" key="4">
    <source>
        <dbReference type="EMBL" id="MDR9897446.1"/>
    </source>
</evidence>
<keyword evidence="2" id="KW-1133">Transmembrane helix</keyword>
<dbReference type="InterPro" id="IPR048567">
    <property type="entry name" value="CyanoTRADDas_TM"/>
</dbReference>
<evidence type="ECO:0000259" key="3">
    <source>
        <dbReference type="Pfam" id="PF20712"/>
    </source>
</evidence>
<proteinExistence type="predicted"/>
<evidence type="ECO:0000256" key="2">
    <source>
        <dbReference type="SAM" id="Phobius"/>
    </source>
</evidence>
<feature type="domain" description="Cyanobacterial TRADD-N associated 2 transmembrane" evidence="3">
    <location>
        <begin position="36"/>
        <end position="97"/>
    </location>
</feature>
<sequence>MRNNKFASVDSVTPDSDLVLMARITEEGLRQAQQTFNMAHHSFVLALIMTGASAIVGFVGVGLLLSGKASEGNVTTAGGFVSSMVFIQLAKDASDRLEKANERLERITAKFQNEVELTQPFQIARSPDSSDF</sequence>
<keyword evidence="1" id="KW-0175">Coiled coil</keyword>
<dbReference type="AlphaFoldDB" id="A0AAP5I9M4"/>
<keyword evidence="2" id="KW-0472">Membrane</keyword>
<protein>
    <recommendedName>
        <fullName evidence="3">Cyanobacterial TRADD-N associated 2 transmembrane domain-containing protein</fullName>
    </recommendedName>
</protein>